<evidence type="ECO:0000313" key="3">
    <source>
        <dbReference type="Proteomes" id="UP000233332"/>
    </source>
</evidence>
<comment type="caution">
    <text evidence="2">The sequence shown here is derived from an EMBL/GenBank/DDBJ whole genome shotgun (WGS) entry which is preliminary data.</text>
</comment>
<dbReference type="GO" id="GO:0016747">
    <property type="term" value="F:acyltransferase activity, transferring groups other than amino-acyl groups"/>
    <property type="evidence" value="ECO:0007669"/>
    <property type="project" value="InterPro"/>
</dbReference>
<dbReference type="AlphaFoldDB" id="A0A2N3L8G8"/>
<feature type="domain" description="N-acetyltransferase" evidence="1">
    <location>
        <begin position="162"/>
        <end position="292"/>
    </location>
</feature>
<dbReference type="EMBL" id="NXGX01000003">
    <property type="protein sequence ID" value="PKR59115.1"/>
    <property type="molecule type" value="Genomic_DNA"/>
</dbReference>
<evidence type="ECO:0000259" key="1">
    <source>
        <dbReference type="Pfam" id="PF13302"/>
    </source>
</evidence>
<dbReference type="Gene3D" id="3.40.630.30">
    <property type="match status" value="1"/>
</dbReference>
<gene>
    <name evidence="2" type="ORF">COO92_09815</name>
</gene>
<name>A0A2N3L8G8_9PROT</name>
<evidence type="ECO:0000313" key="2">
    <source>
        <dbReference type="EMBL" id="PKR59115.1"/>
    </source>
</evidence>
<dbReference type="RefSeq" id="WP_101301686.1">
    <property type="nucleotide sequence ID" value="NZ_NXGX01000003.1"/>
</dbReference>
<sequence length="313" mass="35434">MTLTLIAVTKDTVAAYLDFRLSVVDASTASYLSGTDQVSMILASTSHHFLLEDDVVVATAAIKRKTDDDGMSVYVLIDPKKRDEKHLTNLIARLLKTENQPSVDCDTRYHLYPSSGLSFIEADMHAMGFSKNSENIKYVRDPAPPRAGEFPHAAKGEQLGYRPMVLDDDLIAKYPDIFSRISNVYDRAFARRPNAQKITAEEREKNYHQLDSGYVICMLDDELVASTHFLKLDQEVLATELECLRKHWGTGAADLICKHQVKEVTRRWNLPIIAYADTPNAASRRALERFGLYPVQEHFSWQRTFTAGSRVEF</sequence>
<keyword evidence="3" id="KW-1185">Reference proteome</keyword>
<dbReference type="Proteomes" id="UP000233332">
    <property type="component" value="Unassembled WGS sequence"/>
</dbReference>
<organism evidence="2 3">
    <name type="scientific">Thalassospira lohafexi</name>
    <dbReference type="NCBI Taxonomy" id="744227"/>
    <lineage>
        <taxon>Bacteria</taxon>
        <taxon>Pseudomonadati</taxon>
        <taxon>Pseudomonadota</taxon>
        <taxon>Alphaproteobacteria</taxon>
        <taxon>Rhodospirillales</taxon>
        <taxon>Thalassospiraceae</taxon>
        <taxon>Thalassospira</taxon>
    </lineage>
</organism>
<dbReference type="SUPFAM" id="SSF55729">
    <property type="entry name" value="Acyl-CoA N-acyltransferases (Nat)"/>
    <property type="match status" value="1"/>
</dbReference>
<dbReference type="InterPro" id="IPR000182">
    <property type="entry name" value="GNAT_dom"/>
</dbReference>
<protein>
    <recommendedName>
        <fullName evidence="1">N-acetyltransferase domain-containing protein</fullName>
    </recommendedName>
</protein>
<accession>A0A2N3L8G8</accession>
<dbReference type="InterPro" id="IPR016181">
    <property type="entry name" value="Acyl_CoA_acyltransferase"/>
</dbReference>
<reference evidence="2 3" key="1">
    <citation type="submission" date="2017-09" db="EMBL/GenBank/DDBJ databases">
        <title>Biodiversity and function of Thalassospira species in the particle-attached aromatic-hydrocarbon-degrading consortia from the surface seawater of the China South Sea.</title>
        <authorList>
            <person name="Dong C."/>
            <person name="Lai Q."/>
            <person name="Shao Z."/>
        </authorList>
    </citation>
    <scope>NUCLEOTIDE SEQUENCE [LARGE SCALE GENOMIC DNA]</scope>
    <source>
        <strain evidence="2 3">139Z-12</strain>
    </source>
</reference>
<proteinExistence type="predicted"/>
<dbReference type="Pfam" id="PF13302">
    <property type="entry name" value="Acetyltransf_3"/>
    <property type="match status" value="1"/>
</dbReference>